<evidence type="ECO:0000256" key="6">
    <source>
        <dbReference type="ARBA" id="ARBA00022842"/>
    </source>
</evidence>
<comment type="similarity">
    <text evidence="2">Belongs to the IPP isomerase type 1 family.</text>
</comment>
<dbReference type="RefSeq" id="WP_304420922.1">
    <property type="nucleotide sequence ID" value="NZ_JANCMU010000005.1"/>
</dbReference>
<reference evidence="13" key="1">
    <citation type="submission" date="2022-07" db="EMBL/GenBank/DDBJ databases">
        <title>Description and genome-wide analysis of Profundicola chukchiensis gen. nov., sp. nov., marine bacteria isolated from bottom sediments of the Chukchi Sea.</title>
        <authorList>
            <person name="Romanenko L."/>
            <person name="Otstavnykh N."/>
            <person name="Kurilenko V."/>
            <person name="Eremeev V."/>
            <person name="Velansky P."/>
            <person name="Mikhailov V."/>
            <person name="Isaeva M."/>
        </authorList>
    </citation>
    <scope>NUCLEOTIDE SEQUENCE</scope>
    <source>
        <strain evidence="13">KMM 9713</strain>
    </source>
</reference>
<dbReference type="PIRSF" id="PIRSF018427">
    <property type="entry name" value="Isopntndiph_ism"/>
    <property type="match status" value="1"/>
</dbReference>
<dbReference type="Gene3D" id="3.90.79.10">
    <property type="entry name" value="Nucleoside Triphosphate Pyrophosphohydrolase"/>
    <property type="match status" value="1"/>
</dbReference>
<evidence type="ECO:0000256" key="4">
    <source>
        <dbReference type="ARBA" id="ARBA00022490"/>
    </source>
</evidence>
<dbReference type="EMBL" id="JANCMU010000005">
    <property type="protein sequence ID" value="MDG4946539.1"/>
    <property type="molecule type" value="Genomic_DNA"/>
</dbReference>
<keyword evidence="5" id="KW-0479">Metal-binding</keyword>
<evidence type="ECO:0000313" key="14">
    <source>
        <dbReference type="Proteomes" id="UP001152599"/>
    </source>
</evidence>
<keyword evidence="4" id="KW-0963">Cytoplasm</keyword>
<dbReference type="NCBIfam" id="NF002995">
    <property type="entry name" value="PRK03759.1"/>
    <property type="match status" value="1"/>
</dbReference>
<dbReference type="PROSITE" id="PS51462">
    <property type="entry name" value="NUDIX"/>
    <property type="match status" value="1"/>
</dbReference>
<evidence type="ECO:0000256" key="7">
    <source>
        <dbReference type="ARBA" id="ARBA00023211"/>
    </source>
</evidence>
<evidence type="ECO:0000256" key="10">
    <source>
        <dbReference type="NCBIfam" id="TIGR02150"/>
    </source>
</evidence>
<dbReference type="InterPro" id="IPR000086">
    <property type="entry name" value="NUDIX_hydrolase_dom"/>
</dbReference>
<dbReference type="NCBIfam" id="TIGR02150">
    <property type="entry name" value="IPP_isom_1"/>
    <property type="match status" value="1"/>
</dbReference>
<dbReference type="PANTHER" id="PTHR10885:SF0">
    <property type="entry name" value="ISOPENTENYL-DIPHOSPHATE DELTA-ISOMERASE"/>
    <property type="match status" value="1"/>
</dbReference>
<dbReference type="Proteomes" id="UP001152599">
    <property type="component" value="Unassembled WGS sequence"/>
</dbReference>
<evidence type="ECO:0000256" key="3">
    <source>
        <dbReference type="ARBA" id="ARBA00012057"/>
    </source>
</evidence>
<dbReference type="InterPro" id="IPR015797">
    <property type="entry name" value="NUDIX_hydrolase-like_dom_sf"/>
</dbReference>
<dbReference type="SUPFAM" id="SSF55811">
    <property type="entry name" value="Nudix"/>
    <property type="match status" value="1"/>
</dbReference>
<evidence type="ECO:0000313" key="13">
    <source>
        <dbReference type="EMBL" id="MDG4946539.1"/>
    </source>
</evidence>
<dbReference type="PANTHER" id="PTHR10885">
    <property type="entry name" value="ISOPENTENYL-DIPHOSPHATE DELTA-ISOMERASE"/>
    <property type="match status" value="1"/>
</dbReference>
<dbReference type="GO" id="GO:0005737">
    <property type="term" value="C:cytoplasm"/>
    <property type="evidence" value="ECO:0007669"/>
    <property type="project" value="TreeGrafter"/>
</dbReference>
<keyword evidence="6" id="KW-0460">Magnesium</keyword>
<evidence type="ECO:0000256" key="2">
    <source>
        <dbReference type="ARBA" id="ARBA00007579"/>
    </source>
</evidence>
<evidence type="ECO:0000256" key="5">
    <source>
        <dbReference type="ARBA" id="ARBA00022723"/>
    </source>
</evidence>
<feature type="domain" description="Nudix hydrolase" evidence="12">
    <location>
        <begin position="30"/>
        <end position="162"/>
    </location>
</feature>
<evidence type="ECO:0000259" key="12">
    <source>
        <dbReference type="PROSITE" id="PS51462"/>
    </source>
</evidence>
<dbReference type="HAMAP" id="MF_00202">
    <property type="entry name" value="Idi"/>
    <property type="match status" value="1"/>
</dbReference>
<name>A0A9X4N411_9FLAO</name>
<evidence type="ECO:0000256" key="11">
    <source>
        <dbReference type="PIRSR" id="PIRSR018427-1"/>
    </source>
</evidence>
<comment type="caution">
    <text evidence="13">The sequence shown here is derived from an EMBL/GenBank/DDBJ whole genome shotgun (WGS) entry which is preliminary data.</text>
</comment>
<feature type="active site" evidence="11">
    <location>
        <position position="67"/>
    </location>
</feature>
<dbReference type="GO" id="GO:0004452">
    <property type="term" value="F:isopentenyl-diphosphate delta-isomerase activity"/>
    <property type="evidence" value="ECO:0007669"/>
    <property type="project" value="UniProtKB-UniRule"/>
</dbReference>
<dbReference type="InterPro" id="IPR011876">
    <property type="entry name" value="IsopentenylPP_isomerase_typ1"/>
</dbReference>
<evidence type="ECO:0000256" key="9">
    <source>
        <dbReference type="ARBA" id="ARBA00023235"/>
    </source>
</evidence>
<dbReference type="GO" id="GO:0046872">
    <property type="term" value="F:metal ion binding"/>
    <property type="evidence" value="ECO:0007669"/>
    <property type="project" value="UniProtKB-KW"/>
</dbReference>
<organism evidence="13 14">
    <name type="scientific">Profundicola chukchiensis</name>
    <dbReference type="NCBI Taxonomy" id="2961959"/>
    <lineage>
        <taxon>Bacteria</taxon>
        <taxon>Pseudomonadati</taxon>
        <taxon>Bacteroidota</taxon>
        <taxon>Flavobacteriia</taxon>
        <taxon>Flavobacteriales</taxon>
        <taxon>Weeksellaceae</taxon>
        <taxon>Profundicola</taxon>
    </lineage>
</organism>
<evidence type="ECO:0000256" key="8">
    <source>
        <dbReference type="ARBA" id="ARBA00023229"/>
    </source>
</evidence>
<dbReference type="InterPro" id="IPR056375">
    <property type="entry name" value="Idi_bact"/>
</dbReference>
<keyword evidence="8" id="KW-0414">Isoprene biosynthesis</keyword>
<dbReference type="AlphaFoldDB" id="A0A9X4N411"/>
<gene>
    <name evidence="13" type="primary">idi</name>
    <name evidence="13" type="ORF">NMK71_08945</name>
</gene>
<keyword evidence="9 13" id="KW-0413">Isomerase</keyword>
<feature type="active site" evidence="11">
    <location>
        <position position="114"/>
    </location>
</feature>
<dbReference type="EC" id="5.3.3.2" evidence="3 10"/>
<keyword evidence="14" id="KW-1185">Reference proteome</keyword>
<comment type="pathway">
    <text evidence="1">Isoprenoid biosynthesis; dimethylallyl diphosphate biosynthesis; dimethylallyl diphosphate from isopentenyl diphosphate: step 1/1.</text>
</comment>
<dbReference type="Pfam" id="PF00293">
    <property type="entry name" value="NUDIX"/>
    <property type="match status" value="1"/>
</dbReference>
<evidence type="ECO:0000256" key="1">
    <source>
        <dbReference type="ARBA" id="ARBA00004826"/>
    </source>
</evidence>
<protein>
    <recommendedName>
        <fullName evidence="3 10">Isopentenyl-diphosphate delta-isomerase</fullName>
        <ecNumber evidence="3 10">5.3.3.2</ecNumber>
    </recommendedName>
</protein>
<keyword evidence="7" id="KW-0464">Manganese</keyword>
<dbReference type="CDD" id="cd02885">
    <property type="entry name" value="NUDIX_IPP_Isomerase"/>
    <property type="match status" value="1"/>
</dbReference>
<sequence>MVEKENVVLITEQDEPIGLMEKQEAHVAGVLHRAFSVFIFNDNGELLIQQRAFEKYHTPGKWTNTCCSHPRDGETYEEGAIRRLQEEMGFTCPIEYQFNFIYKADVGQGLTEHELDYVFKGVYNEEPVVNPEEVAAYKWIDFDELQQDVQNNPEEYTPWFRIILKEYLAHLS</sequence>
<proteinExistence type="inferred from homology"/>
<dbReference type="GO" id="GO:0009240">
    <property type="term" value="P:isopentenyl diphosphate biosynthetic process"/>
    <property type="evidence" value="ECO:0007669"/>
    <property type="project" value="TreeGrafter"/>
</dbReference>
<accession>A0A9X4N411</accession>